<dbReference type="EMBL" id="QBIY01012633">
    <property type="protein sequence ID" value="RXN20672.1"/>
    <property type="molecule type" value="Genomic_DNA"/>
</dbReference>
<evidence type="ECO:0000313" key="2">
    <source>
        <dbReference type="EMBL" id="RXN18340.1"/>
    </source>
</evidence>
<evidence type="ECO:0000313" key="3">
    <source>
        <dbReference type="EMBL" id="RXN20672.1"/>
    </source>
</evidence>
<gene>
    <name evidence="2" type="ORF">ROHU_007767</name>
    <name evidence="3" type="ORF">ROHU_024764</name>
</gene>
<proteinExistence type="predicted"/>
<sequence>MGQGPDAESGESRICCKQPDGWVKDWGGPRMETVGGRGSSGEGVAGTKKTILPDRETRQRLAAALQHRLRGPRDPVCRFNRIKQPLFFRF</sequence>
<name>A0A498MMB0_LABRO</name>
<dbReference type="EMBL" id="QBIY01012721">
    <property type="protein sequence ID" value="RXN18340.1"/>
    <property type="molecule type" value="Genomic_DNA"/>
</dbReference>
<feature type="region of interest" description="Disordered" evidence="1">
    <location>
        <begin position="1"/>
        <end position="51"/>
    </location>
</feature>
<dbReference type="AlphaFoldDB" id="A0A498MMB0"/>
<feature type="compositionally biased region" description="Gly residues" evidence="1">
    <location>
        <begin position="35"/>
        <end position="44"/>
    </location>
</feature>
<organism evidence="3 4">
    <name type="scientific">Labeo rohita</name>
    <name type="common">Indian major carp</name>
    <name type="synonym">Cyprinus rohita</name>
    <dbReference type="NCBI Taxonomy" id="84645"/>
    <lineage>
        <taxon>Eukaryota</taxon>
        <taxon>Metazoa</taxon>
        <taxon>Chordata</taxon>
        <taxon>Craniata</taxon>
        <taxon>Vertebrata</taxon>
        <taxon>Euteleostomi</taxon>
        <taxon>Actinopterygii</taxon>
        <taxon>Neopterygii</taxon>
        <taxon>Teleostei</taxon>
        <taxon>Ostariophysi</taxon>
        <taxon>Cypriniformes</taxon>
        <taxon>Cyprinidae</taxon>
        <taxon>Labeoninae</taxon>
        <taxon>Labeonini</taxon>
        <taxon>Labeo</taxon>
    </lineage>
</organism>
<protein>
    <submittedName>
        <fullName evidence="3">Uncharacterized protein</fullName>
    </submittedName>
</protein>
<evidence type="ECO:0000256" key="1">
    <source>
        <dbReference type="SAM" id="MobiDB-lite"/>
    </source>
</evidence>
<reference evidence="3 4" key="1">
    <citation type="submission" date="2018-03" db="EMBL/GenBank/DDBJ databases">
        <title>Draft genome sequence of Rohu Carp (Labeo rohita).</title>
        <authorList>
            <person name="Das P."/>
            <person name="Kushwaha B."/>
            <person name="Joshi C.G."/>
            <person name="Kumar D."/>
            <person name="Nagpure N.S."/>
            <person name="Sahoo L."/>
            <person name="Das S.P."/>
            <person name="Bit A."/>
            <person name="Patnaik S."/>
            <person name="Meher P.K."/>
            <person name="Jayasankar P."/>
            <person name="Koringa P.G."/>
            <person name="Patel N.V."/>
            <person name="Hinsu A.T."/>
            <person name="Kumar R."/>
            <person name="Pandey M."/>
            <person name="Agarwal S."/>
            <person name="Srivastava S."/>
            <person name="Singh M."/>
            <person name="Iquebal M.A."/>
            <person name="Jaiswal S."/>
            <person name="Angadi U.B."/>
            <person name="Kumar N."/>
            <person name="Raza M."/>
            <person name="Shah T.M."/>
            <person name="Rai A."/>
            <person name="Jena J.K."/>
        </authorList>
    </citation>
    <scope>NUCLEOTIDE SEQUENCE [LARGE SCALE GENOMIC DNA]</scope>
    <source>
        <strain evidence="3">DASCIFA01</strain>
        <tissue evidence="3">Testis</tissue>
    </source>
</reference>
<keyword evidence="4" id="KW-1185">Reference proteome</keyword>
<evidence type="ECO:0000313" key="4">
    <source>
        <dbReference type="Proteomes" id="UP000290572"/>
    </source>
</evidence>
<accession>A0A498MMB0</accession>
<comment type="caution">
    <text evidence="3">The sequence shown here is derived from an EMBL/GenBank/DDBJ whole genome shotgun (WGS) entry which is preliminary data.</text>
</comment>
<dbReference type="Proteomes" id="UP000290572">
    <property type="component" value="Unassembled WGS sequence"/>
</dbReference>